<protein>
    <submittedName>
        <fullName evidence="2">Uncharacterized protein</fullName>
    </submittedName>
</protein>
<dbReference type="RefSeq" id="WP_070247487.1">
    <property type="nucleotide sequence ID" value="NZ_LROM01000071.1"/>
</dbReference>
<proteinExistence type="predicted"/>
<feature type="compositionally biased region" description="Basic and acidic residues" evidence="1">
    <location>
        <begin position="68"/>
        <end position="79"/>
    </location>
</feature>
<dbReference type="Proteomes" id="UP000175989">
    <property type="component" value="Unassembled WGS sequence"/>
</dbReference>
<organism evidence="2 3">
    <name type="scientific">Duganella phyllosphaerae</name>
    <dbReference type="NCBI Taxonomy" id="762836"/>
    <lineage>
        <taxon>Bacteria</taxon>
        <taxon>Pseudomonadati</taxon>
        <taxon>Pseudomonadota</taxon>
        <taxon>Betaproteobacteria</taxon>
        <taxon>Burkholderiales</taxon>
        <taxon>Oxalobacteraceae</taxon>
        <taxon>Telluria group</taxon>
        <taxon>Duganella</taxon>
    </lineage>
</organism>
<evidence type="ECO:0000313" key="3">
    <source>
        <dbReference type="Proteomes" id="UP000175989"/>
    </source>
</evidence>
<keyword evidence="3" id="KW-1185">Reference proteome</keyword>
<name>A0A1E7WVZ8_9BURK</name>
<comment type="caution">
    <text evidence="2">The sequence shown here is derived from an EMBL/GenBank/DDBJ whole genome shotgun (WGS) entry which is preliminary data.</text>
</comment>
<gene>
    <name evidence="2" type="ORF">DUPY_17980</name>
</gene>
<dbReference type="AlphaFoldDB" id="A0A1E7WVZ8"/>
<dbReference type="OrthoDB" id="8759626at2"/>
<evidence type="ECO:0000256" key="1">
    <source>
        <dbReference type="SAM" id="MobiDB-lite"/>
    </source>
</evidence>
<accession>A0A1E7WVZ8</accession>
<feature type="region of interest" description="Disordered" evidence="1">
    <location>
        <begin position="59"/>
        <end position="79"/>
    </location>
</feature>
<reference evidence="3" key="1">
    <citation type="journal article" date="2016" name="Front. Microbiol.">
        <title>Molecular Keys to the Janthinobacterium and Duganella spp. Interaction with the Plant Pathogen Fusarium graminearum.</title>
        <authorList>
            <person name="Haack F.S."/>
            <person name="Poehlein A."/>
            <person name="Kroger C."/>
            <person name="Voigt C.A."/>
            <person name="Piepenbring M."/>
            <person name="Bode H.B."/>
            <person name="Daniel R."/>
            <person name="Schafer W."/>
            <person name="Streit W.R."/>
        </authorList>
    </citation>
    <scope>NUCLEOTIDE SEQUENCE [LARGE SCALE GENOMIC DNA]</scope>
    <source>
        <strain evidence="3">T54</strain>
    </source>
</reference>
<evidence type="ECO:0000313" key="2">
    <source>
        <dbReference type="EMBL" id="OFA03982.1"/>
    </source>
</evidence>
<dbReference type="EMBL" id="LROM01000071">
    <property type="protein sequence ID" value="OFA03982.1"/>
    <property type="molecule type" value="Genomic_DNA"/>
</dbReference>
<sequence>MTHHDHFPTIERRHDGPVQAVDTGLDVATKEGVGPALEFMLTHGVDRGTALRVLAGPEFHRPSASAPDEDRTDHVVPGF</sequence>